<feature type="domain" description="Calcium-dependent cell adhesion molecule N-terminal" evidence="1">
    <location>
        <begin position="55"/>
        <end position="136"/>
    </location>
</feature>
<dbReference type="AlphaFoldDB" id="A0AA40A727"/>
<dbReference type="InterPro" id="IPR052885">
    <property type="entry name" value="Dictyostelium_CAD"/>
</dbReference>
<sequence>MYKESCPPRLKPLTTSSSTQYLNHHLTSLNNFNTTPTQTTSPNPTQLIKMAPHVDPSTAKFYVKKQFEGDEYPYSIGADVSVPGSLNDKFLSVNVGTNAKVIAWQHYNESGKYREWEGPNPDISDIGGLSRFKVVEHNTRAISFQFKDSTGGTPLQYSIKIDARDVGTVLIKSNEDPLEWHLVGILPAGGPPVTTGVFLRDEKTGVYLSVGSIYFQWNEKTNEVDIVESEAFPPQLKNERKGPSAFEITLVDNKPQSLIWT</sequence>
<dbReference type="SUPFAM" id="SSF49695">
    <property type="entry name" value="gamma-Crystallin-like"/>
    <property type="match status" value="1"/>
</dbReference>
<name>A0AA40A727_9PEZI</name>
<dbReference type="InterPro" id="IPR038423">
    <property type="entry name" value="CAD_C_sf"/>
</dbReference>
<organism evidence="3 4">
    <name type="scientific">Apiosordaria backusii</name>
    <dbReference type="NCBI Taxonomy" id="314023"/>
    <lineage>
        <taxon>Eukaryota</taxon>
        <taxon>Fungi</taxon>
        <taxon>Dikarya</taxon>
        <taxon>Ascomycota</taxon>
        <taxon>Pezizomycotina</taxon>
        <taxon>Sordariomycetes</taxon>
        <taxon>Sordariomycetidae</taxon>
        <taxon>Sordariales</taxon>
        <taxon>Lasiosphaeriaceae</taxon>
        <taxon>Apiosordaria</taxon>
    </lineage>
</organism>
<evidence type="ECO:0000313" key="3">
    <source>
        <dbReference type="EMBL" id="KAK0710516.1"/>
    </source>
</evidence>
<dbReference type="Pfam" id="PF14564">
    <property type="entry name" value="Membrane_bind"/>
    <property type="match status" value="1"/>
</dbReference>
<proteinExistence type="predicted"/>
<keyword evidence="4" id="KW-1185">Reference proteome</keyword>
<dbReference type="Pfam" id="PF08964">
    <property type="entry name" value="Crystall_3"/>
    <property type="match status" value="1"/>
</dbReference>
<dbReference type="PANTHER" id="PTHR38083:SF1">
    <property type="entry name" value="CALCIUM-DEPENDENT CELL ADHESION MOLECULE 1-RELATED"/>
    <property type="match status" value="1"/>
</dbReference>
<comment type="caution">
    <text evidence="3">The sequence shown here is derived from an EMBL/GenBank/DDBJ whole genome shotgun (WGS) entry which is preliminary data.</text>
</comment>
<dbReference type="InterPro" id="IPR029283">
    <property type="entry name" value="Membrane-bd"/>
</dbReference>
<dbReference type="Gene3D" id="2.60.20.10">
    <property type="entry name" value="Crystallins"/>
    <property type="match status" value="1"/>
</dbReference>
<dbReference type="GO" id="GO:0098609">
    <property type="term" value="P:cell-cell adhesion"/>
    <property type="evidence" value="ECO:0007669"/>
    <property type="project" value="InterPro"/>
</dbReference>
<gene>
    <name evidence="3" type="ORF">B0T21DRAFT_376709</name>
</gene>
<evidence type="ECO:0000259" key="1">
    <source>
        <dbReference type="Pfam" id="PF08964"/>
    </source>
</evidence>
<accession>A0AA40A727</accession>
<feature type="domain" description="Calcium-dependent cell adhesion molecule 1 membrane-binding" evidence="2">
    <location>
        <begin position="142"/>
        <end position="250"/>
    </location>
</feature>
<dbReference type="PANTHER" id="PTHR38083">
    <property type="entry name" value="CALCIUM-DEPENDENT CELL ADHESION MOLECULE 1-RELATED"/>
    <property type="match status" value="1"/>
</dbReference>
<dbReference type="Gene3D" id="2.60.40.1720">
    <property type="entry name" value="Calcium-dependent cell adhesion molecule-1"/>
    <property type="match status" value="1"/>
</dbReference>
<dbReference type="Proteomes" id="UP001172159">
    <property type="component" value="Unassembled WGS sequence"/>
</dbReference>
<reference evidence="3" key="1">
    <citation type="submission" date="2023-06" db="EMBL/GenBank/DDBJ databases">
        <title>Genome-scale phylogeny and comparative genomics of the fungal order Sordariales.</title>
        <authorList>
            <consortium name="Lawrence Berkeley National Laboratory"/>
            <person name="Hensen N."/>
            <person name="Bonometti L."/>
            <person name="Westerberg I."/>
            <person name="Brannstrom I.O."/>
            <person name="Guillou S."/>
            <person name="Cros-Aarteil S."/>
            <person name="Calhoun S."/>
            <person name="Haridas S."/>
            <person name="Kuo A."/>
            <person name="Mondo S."/>
            <person name="Pangilinan J."/>
            <person name="Riley R."/>
            <person name="Labutti K."/>
            <person name="Andreopoulos B."/>
            <person name="Lipzen A."/>
            <person name="Chen C."/>
            <person name="Yanf M."/>
            <person name="Daum C."/>
            <person name="Ng V."/>
            <person name="Clum A."/>
            <person name="Steindorff A."/>
            <person name="Ohm R."/>
            <person name="Martin F."/>
            <person name="Silar P."/>
            <person name="Natvig D."/>
            <person name="Lalanne C."/>
            <person name="Gautier V."/>
            <person name="Ament-Velasquez S.L."/>
            <person name="Kruys A."/>
            <person name="Hutchinson M.I."/>
            <person name="Powell A.J."/>
            <person name="Barry K."/>
            <person name="Miller A.N."/>
            <person name="Grigoriev I.V."/>
            <person name="Debuchy R."/>
            <person name="Gladieux P."/>
            <person name="Thoren M.H."/>
            <person name="Johannesson H."/>
        </authorList>
    </citation>
    <scope>NUCLEOTIDE SEQUENCE</scope>
    <source>
        <strain evidence="3">CBS 540.89</strain>
    </source>
</reference>
<dbReference type="GO" id="GO:0016020">
    <property type="term" value="C:membrane"/>
    <property type="evidence" value="ECO:0007669"/>
    <property type="project" value="InterPro"/>
</dbReference>
<dbReference type="InterPro" id="IPR011024">
    <property type="entry name" value="G_crystallin-like"/>
</dbReference>
<evidence type="ECO:0000313" key="4">
    <source>
        <dbReference type="Proteomes" id="UP001172159"/>
    </source>
</evidence>
<dbReference type="InterPro" id="IPR015059">
    <property type="entry name" value="Ca_cell_adhesion_N_dom"/>
</dbReference>
<dbReference type="EMBL" id="JAUKTV010000017">
    <property type="protein sequence ID" value="KAK0710516.1"/>
    <property type="molecule type" value="Genomic_DNA"/>
</dbReference>
<evidence type="ECO:0000259" key="2">
    <source>
        <dbReference type="Pfam" id="PF14564"/>
    </source>
</evidence>
<protein>
    <submittedName>
        <fullName evidence="3">Beta/Gamma crystallin-domain-containing protein</fullName>
    </submittedName>
</protein>